<organism evidence="1 2">
    <name type="scientific">Dromaius novaehollandiae</name>
    <name type="common">Emu</name>
    <dbReference type="NCBI Taxonomy" id="8790"/>
    <lineage>
        <taxon>Eukaryota</taxon>
        <taxon>Metazoa</taxon>
        <taxon>Chordata</taxon>
        <taxon>Craniata</taxon>
        <taxon>Vertebrata</taxon>
        <taxon>Euteleostomi</taxon>
        <taxon>Archelosauria</taxon>
        <taxon>Archosauria</taxon>
        <taxon>Dinosauria</taxon>
        <taxon>Saurischia</taxon>
        <taxon>Theropoda</taxon>
        <taxon>Coelurosauria</taxon>
        <taxon>Aves</taxon>
        <taxon>Palaeognathae</taxon>
        <taxon>Casuariiformes</taxon>
        <taxon>Dromaiidae</taxon>
        <taxon>Dromaius</taxon>
    </lineage>
</organism>
<reference evidence="1" key="2">
    <citation type="submission" date="2025-09" db="UniProtKB">
        <authorList>
            <consortium name="Ensembl"/>
        </authorList>
    </citation>
    <scope>IDENTIFICATION</scope>
</reference>
<dbReference type="PANTHER" id="PTHR31393:SF2">
    <property type="entry name" value="CHROMOSOME 7 OPEN READING FRAME 31"/>
    <property type="match status" value="1"/>
</dbReference>
<evidence type="ECO:0000313" key="2">
    <source>
        <dbReference type="Proteomes" id="UP000694423"/>
    </source>
</evidence>
<accession>A0A8C4K198</accession>
<reference evidence="1" key="1">
    <citation type="submission" date="2025-08" db="UniProtKB">
        <authorList>
            <consortium name="Ensembl"/>
        </authorList>
    </citation>
    <scope>IDENTIFICATION</scope>
</reference>
<proteinExistence type="predicted"/>
<dbReference type="PANTHER" id="PTHR31393">
    <property type="entry name" value="C5ORF31"/>
    <property type="match status" value="1"/>
</dbReference>
<sequence length="579" mass="67386">MLPDLAHYYREMEGTDILSRTFESNEILTPLQIPSRPTVSQDRYNKFRESLHWCRLPWGTEREHGGTALLVLPEEHRAKDQPACALVKGHQHYGSAVDPWPRGLPIEQYYYVAQLKKSDVRMNDELPLCLPFPTSHPYQTHISRYTMFPNFRSTEDRYTGVEASHHQPFHPNTPTKAFDVVVLRKTKGNPYRHEVVSIPSDFRKEAVHWLGQHTYFHLPKLAEQKDQIYCPNPPKTVAPNSTLKDLEHKLSPRTTNMLRNSERAQWITTYSRDFTGRGPMNPLNLDDYDMKVLDKLTQELGEDMELKETFLPSLSQVRPLEGRTAHLLQGRHPHESILQEQHSSNVQMPPPLYSVHTTAPSYSDTMLSKIKATANEQCKVTENTDQKWDVSQKQAHLSQISYQKDDYLDTRPPANKFQKITDAWQTEALYRRQLAGRPKIESLPKSVCSPSYKDLKPSHLDQYRIRNNRGSLHMPSLPQDVKSEESGTIMHKLWHQEASQPLWRSEDRPRKTALPECIPSYKVPQHRTTLLELHDSFSKTAAHKHFHDSIKGETKDLRDNITERRRHKFCGFNSFYFYN</sequence>
<dbReference type="Proteomes" id="UP000694423">
    <property type="component" value="Unplaced"/>
</dbReference>
<dbReference type="GO" id="GO:0005813">
    <property type="term" value="C:centrosome"/>
    <property type="evidence" value="ECO:0007669"/>
    <property type="project" value="TreeGrafter"/>
</dbReference>
<dbReference type="Ensembl" id="ENSDNVT00000020104.1">
    <property type="protein sequence ID" value="ENSDNVP00000016730.1"/>
    <property type="gene ID" value="ENSDNVG00000011698.1"/>
</dbReference>
<name>A0A8C4K198_DRONO</name>
<keyword evidence="2" id="KW-1185">Reference proteome</keyword>
<gene>
    <name evidence="1" type="primary">SPMIP4</name>
</gene>
<evidence type="ECO:0000313" key="1">
    <source>
        <dbReference type="Ensembl" id="ENSDNVP00000016730.1"/>
    </source>
</evidence>
<protein>
    <submittedName>
        <fullName evidence="1">Uncharacterized protein</fullName>
    </submittedName>
</protein>
<dbReference type="AlphaFoldDB" id="A0A8C4K198"/>
<dbReference type="InterPro" id="IPR027886">
    <property type="entry name" value="SPMIP4"/>
</dbReference>
<dbReference type="Pfam" id="PF15093">
    <property type="entry name" value="SPMIP4-like"/>
    <property type="match status" value="1"/>
</dbReference>